<feature type="domain" description="GFO/IDH/MocA-like oxidoreductase" evidence="3">
    <location>
        <begin position="138"/>
        <end position="273"/>
    </location>
</feature>
<dbReference type="Pfam" id="PF22725">
    <property type="entry name" value="GFO_IDH_MocA_C3"/>
    <property type="match status" value="1"/>
</dbReference>
<dbReference type="InterPro" id="IPR036291">
    <property type="entry name" value="NAD(P)-bd_dom_sf"/>
</dbReference>
<evidence type="ECO:0000313" key="4">
    <source>
        <dbReference type="EMBL" id="KAK2603605.1"/>
    </source>
</evidence>
<dbReference type="AlphaFoldDB" id="A0AAJ0CUT9"/>
<dbReference type="Pfam" id="PF01408">
    <property type="entry name" value="GFO_IDH_MocA"/>
    <property type="match status" value="1"/>
</dbReference>
<dbReference type="PANTHER" id="PTHR43377:SF1">
    <property type="entry name" value="BILIVERDIN REDUCTASE A"/>
    <property type="match status" value="1"/>
</dbReference>
<dbReference type="PANTHER" id="PTHR43377">
    <property type="entry name" value="BILIVERDIN REDUCTASE A"/>
    <property type="match status" value="1"/>
</dbReference>
<proteinExistence type="inferred from homology"/>
<organism evidence="4 5">
    <name type="scientific">Conoideocrella luteorostrata</name>
    <dbReference type="NCBI Taxonomy" id="1105319"/>
    <lineage>
        <taxon>Eukaryota</taxon>
        <taxon>Fungi</taxon>
        <taxon>Dikarya</taxon>
        <taxon>Ascomycota</taxon>
        <taxon>Pezizomycotina</taxon>
        <taxon>Sordariomycetes</taxon>
        <taxon>Hypocreomycetidae</taxon>
        <taxon>Hypocreales</taxon>
        <taxon>Clavicipitaceae</taxon>
        <taxon>Conoideocrella</taxon>
    </lineage>
</organism>
<evidence type="ECO:0000256" key="1">
    <source>
        <dbReference type="ARBA" id="ARBA00010928"/>
    </source>
</evidence>
<comment type="caution">
    <text evidence="4">The sequence shown here is derived from an EMBL/GenBank/DDBJ whole genome shotgun (WGS) entry which is preliminary data.</text>
</comment>
<evidence type="ECO:0000259" key="3">
    <source>
        <dbReference type="Pfam" id="PF22725"/>
    </source>
</evidence>
<evidence type="ECO:0000313" key="5">
    <source>
        <dbReference type="Proteomes" id="UP001251528"/>
    </source>
</evidence>
<keyword evidence="5" id="KW-1185">Reference proteome</keyword>
<dbReference type="Gene3D" id="3.40.50.720">
    <property type="entry name" value="NAD(P)-binding Rossmann-like Domain"/>
    <property type="match status" value="1"/>
</dbReference>
<dbReference type="Gene3D" id="3.30.360.10">
    <property type="entry name" value="Dihydrodipicolinate Reductase, domain 2"/>
    <property type="match status" value="1"/>
</dbReference>
<name>A0AAJ0CUT9_9HYPO</name>
<dbReference type="InterPro" id="IPR051450">
    <property type="entry name" value="Gfo/Idh/MocA_Oxidoreductases"/>
</dbReference>
<protein>
    <submittedName>
        <fullName evidence="4">Uncharacterized protein</fullName>
    </submittedName>
</protein>
<comment type="similarity">
    <text evidence="1">Belongs to the Gfo/Idh/MocA family.</text>
</comment>
<reference evidence="4" key="1">
    <citation type="submission" date="2023-06" db="EMBL/GenBank/DDBJ databases">
        <title>Conoideocrella luteorostrata (Hypocreales: Clavicipitaceae), a potential biocontrol fungus for elongate hemlock scale in United States Christmas tree production areas.</title>
        <authorList>
            <person name="Barrett H."/>
            <person name="Lovett B."/>
            <person name="Macias A.M."/>
            <person name="Stajich J.E."/>
            <person name="Kasson M.T."/>
        </authorList>
    </citation>
    <scope>NUCLEOTIDE SEQUENCE</scope>
    <source>
        <strain evidence="4">ARSEF 14590</strain>
    </source>
</reference>
<accession>A0AAJ0CUT9</accession>
<gene>
    <name evidence="4" type="ORF">QQS21_004186</name>
</gene>
<dbReference type="InterPro" id="IPR055170">
    <property type="entry name" value="GFO_IDH_MocA-like_dom"/>
</dbReference>
<sequence length="358" mass="39037">MEAKLTPIRIAIVGAGLIGPRHARTVIANHDANLVAVVDPSPTDQQLATELGVGYYPSLDDLLRSRDVNGVEAAVICTPNHTHVAIAKTLAAQNIHLLVEKPISTDVSSGRDLIGALGSSTSKILVGHHRRFNPFIVETKHVISQGILGKLLAVNGIWALHKPLDYFQAPAEWRKSDTGGVTLINMIHEVDLLHHLFGPIQRVHAEKIASQRGFDAEEGAAMTFKFRSGLVGTFLLSDFAPSPYNFESGSGENPLIPKSGQDFYRIFGSEGCLSVPDMLLWSYQGTEKSWHSELTREKLPVSDAVPFSLQLNHFINVIRGREAAQCTVQVGLAALIVCEAIKKALKSETTLEIEEYTL</sequence>
<dbReference type="InterPro" id="IPR000683">
    <property type="entry name" value="Gfo/Idh/MocA-like_OxRdtase_N"/>
</dbReference>
<dbReference type="GO" id="GO:0000166">
    <property type="term" value="F:nucleotide binding"/>
    <property type="evidence" value="ECO:0007669"/>
    <property type="project" value="InterPro"/>
</dbReference>
<dbReference type="SUPFAM" id="SSF55347">
    <property type="entry name" value="Glyceraldehyde-3-phosphate dehydrogenase-like, C-terminal domain"/>
    <property type="match status" value="1"/>
</dbReference>
<dbReference type="Proteomes" id="UP001251528">
    <property type="component" value="Unassembled WGS sequence"/>
</dbReference>
<dbReference type="EMBL" id="JASWJB010000060">
    <property type="protein sequence ID" value="KAK2603605.1"/>
    <property type="molecule type" value="Genomic_DNA"/>
</dbReference>
<evidence type="ECO:0000259" key="2">
    <source>
        <dbReference type="Pfam" id="PF01408"/>
    </source>
</evidence>
<feature type="domain" description="Gfo/Idh/MocA-like oxidoreductase N-terminal" evidence="2">
    <location>
        <begin position="8"/>
        <end position="128"/>
    </location>
</feature>
<dbReference type="SUPFAM" id="SSF51735">
    <property type="entry name" value="NAD(P)-binding Rossmann-fold domains"/>
    <property type="match status" value="1"/>
</dbReference>